<reference evidence="2 3" key="1">
    <citation type="submission" date="2019-01" db="EMBL/GenBank/DDBJ databases">
        <title>A draft genome assembly of the solar-powered sea slug Elysia chlorotica.</title>
        <authorList>
            <person name="Cai H."/>
            <person name="Li Q."/>
            <person name="Fang X."/>
            <person name="Li J."/>
            <person name="Curtis N.E."/>
            <person name="Altenburger A."/>
            <person name="Shibata T."/>
            <person name="Feng M."/>
            <person name="Maeda T."/>
            <person name="Schwartz J.A."/>
            <person name="Shigenobu S."/>
            <person name="Lundholm N."/>
            <person name="Nishiyama T."/>
            <person name="Yang H."/>
            <person name="Hasebe M."/>
            <person name="Li S."/>
            <person name="Pierce S.K."/>
            <person name="Wang J."/>
        </authorList>
    </citation>
    <scope>NUCLEOTIDE SEQUENCE [LARGE SCALE GENOMIC DNA]</scope>
    <source>
        <strain evidence="2">EC2010</strain>
        <tissue evidence="2">Whole organism of an adult</tissue>
    </source>
</reference>
<organism evidence="2 3">
    <name type="scientific">Elysia chlorotica</name>
    <name type="common">Eastern emerald elysia</name>
    <name type="synonym">Sea slug</name>
    <dbReference type="NCBI Taxonomy" id="188477"/>
    <lineage>
        <taxon>Eukaryota</taxon>
        <taxon>Metazoa</taxon>
        <taxon>Spiralia</taxon>
        <taxon>Lophotrochozoa</taxon>
        <taxon>Mollusca</taxon>
        <taxon>Gastropoda</taxon>
        <taxon>Heterobranchia</taxon>
        <taxon>Euthyneura</taxon>
        <taxon>Panpulmonata</taxon>
        <taxon>Sacoglossa</taxon>
        <taxon>Placobranchoidea</taxon>
        <taxon>Plakobranchidae</taxon>
        <taxon>Elysia</taxon>
    </lineage>
</organism>
<dbReference type="EMBL" id="RQTK01001070">
    <property type="protein sequence ID" value="RUS72419.1"/>
    <property type="molecule type" value="Genomic_DNA"/>
</dbReference>
<feature type="non-terminal residue" evidence="2">
    <location>
        <position position="1"/>
    </location>
</feature>
<dbReference type="Proteomes" id="UP000271974">
    <property type="component" value="Unassembled WGS sequence"/>
</dbReference>
<dbReference type="SUPFAM" id="SSF54768">
    <property type="entry name" value="dsRNA-binding domain-like"/>
    <property type="match status" value="1"/>
</dbReference>
<feature type="compositionally biased region" description="Polar residues" evidence="1">
    <location>
        <begin position="58"/>
        <end position="85"/>
    </location>
</feature>
<keyword evidence="3" id="KW-1185">Reference proteome</keyword>
<accession>A0A3S1BQH4</accession>
<feature type="region of interest" description="Disordered" evidence="1">
    <location>
        <begin position="1"/>
        <end position="43"/>
    </location>
</feature>
<feature type="region of interest" description="Disordered" evidence="1">
    <location>
        <begin position="56"/>
        <end position="157"/>
    </location>
</feature>
<evidence type="ECO:0008006" key="4">
    <source>
        <dbReference type="Google" id="ProtNLM"/>
    </source>
</evidence>
<name>A0A3S1BQH4_ELYCH</name>
<feature type="compositionally biased region" description="Low complexity" evidence="1">
    <location>
        <begin position="125"/>
        <end position="141"/>
    </location>
</feature>
<dbReference type="Gene3D" id="3.30.160.20">
    <property type="match status" value="1"/>
</dbReference>
<comment type="caution">
    <text evidence="2">The sequence shown here is derived from an EMBL/GenBank/DDBJ whole genome shotgun (WGS) entry which is preliminary data.</text>
</comment>
<evidence type="ECO:0000313" key="2">
    <source>
        <dbReference type="EMBL" id="RUS72419.1"/>
    </source>
</evidence>
<protein>
    <recommendedName>
        <fullName evidence="4">DRBM domain-containing protein</fullName>
    </recommendedName>
</protein>
<gene>
    <name evidence="2" type="ORF">EGW08_019824</name>
</gene>
<feature type="compositionally biased region" description="Polar residues" evidence="1">
    <location>
        <begin position="20"/>
        <end position="30"/>
    </location>
</feature>
<proteinExistence type="predicted"/>
<dbReference type="AlphaFoldDB" id="A0A3S1BQH4"/>
<feature type="non-terminal residue" evidence="2">
    <location>
        <position position="270"/>
    </location>
</feature>
<evidence type="ECO:0000313" key="3">
    <source>
        <dbReference type="Proteomes" id="UP000271974"/>
    </source>
</evidence>
<dbReference type="OrthoDB" id="372487at2759"/>
<evidence type="ECO:0000256" key="1">
    <source>
        <dbReference type="SAM" id="MobiDB-lite"/>
    </source>
</evidence>
<sequence length="270" mass="28382">TQSSETLRPGKDSSKVDGPGTSNNSVATPSKRTEADAQPKSQADLALKQLLKIGVAQSGGSPVQDASLSPQPQPQPHVTTSSATPSAPAGQASPRSGGTTAELGTPTAYGRQVSLQELFEEANKQQQQQNQQQQQQQQPPQLNQPPPSLGGSHPVENRNPIAEVEAFCQAAFNNGEVHFDFKSQPKQNGFVATVSLPNGHKYDGSVCKTKQDASYSAASMALLCLKTSQGQATHPVITGSMPGAMPQRGPPMNRFFSPNSAFTAIGLQGR</sequence>